<name>A0A812TXU5_9DINO</name>
<dbReference type="EMBL" id="CAJNDS010002605">
    <property type="protein sequence ID" value="CAE7542300.1"/>
    <property type="molecule type" value="Genomic_DNA"/>
</dbReference>
<organism evidence="1 2">
    <name type="scientific">Symbiodinium natans</name>
    <dbReference type="NCBI Taxonomy" id="878477"/>
    <lineage>
        <taxon>Eukaryota</taxon>
        <taxon>Sar</taxon>
        <taxon>Alveolata</taxon>
        <taxon>Dinophyceae</taxon>
        <taxon>Suessiales</taxon>
        <taxon>Symbiodiniaceae</taxon>
        <taxon>Symbiodinium</taxon>
    </lineage>
</organism>
<gene>
    <name evidence="1" type="primary">PLGG1</name>
    <name evidence="1" type="ORF">SNAT2548_LOCUS30406</name>
</gene>
<keyword evidence="2" id="KW-1185">Reference proteome</keyword>
<evidence type="ECO:0000313" key="1">
    <source>
        <dbReference type="EMBL" id="CAE7542300.1"/>
    </source>
</evidence>
<dbReference type="Proteomes" id="UP000604046">
    <property type="component" value="Unassembled WGS sequence"/>
</dbReference>
<protein>
    <submittedName>
        <fullName evidence="1">PLGG1 protein</fullName>
    </submittedName>
</protein>
<accession>A0A812TXU5</accession>
<proteinExistence type="predicted"/>
<sequence length="335" mass="37177">MKGTPCTRASFRSLRAPSRWELLLQLKRRTSITSEAGLSNARDYTVAISGLGRLARWTEESVEDLLGDRRLLKQVEEHGTGLSPRWGDCVAICYNIWELPKGQAQQVLLLEPTTCRHVVGEQDDGFLPHQLSEVLLCSMQVAEKASFLIDLEAFGVALKHPQLRMSGFERVDVERIQCTIQLRDMQRGPEAFDPLRHVLPSSGESGMTLRLPWSQKDEPGEKRAATQHASLPFQRCTVSLEFEARDADGHALLTTRGWRGRQGCGELPDCVEVALPLLAPGQSAELRCATLQGLRGWPGTTPPLPALPLHCGQGCYSALPFWPATGSPWQTWSYT</sequence>
<evidence type="ECO:0000313" key="2">
    <source>
        <dbReference type="Proteomes" id="UP000604046"/>
    </source>
</evidence>
<dbReference type="AlphaFoldDB" id="A0A812TXU5"/>
<comment type="caution">
    <text evidence="1">The sequence shown here is derived from an EMBL/GenBank/DDBJ whole genome shotgun (WGS) entry which is preliminary data.</text>
</comment>
<reference evidence="1" key="1">
    <citation type="submission" date="2021-02" db="EMBL/GenBank/DDBJ databases">
        <authorList>
            <person name="Dougan E. K."/>
            <person name="Rhodes N."/>
            <person name="Thang M."/>
            <person name="Chan C."/>
        </authorList>
    </citation>
    <scope>NUCLEOTIDE SEQUENCE</scope>
</reference>